<organism evidence="1 2">
    <name type="scientific">Thalassotalea euphylliae</name>
    <dbReference type="NCBI Taxonomy" id="1655234"/>
    <lineage>
        <taxon>Bacteria</taxon>
        <taxon>Pseudomonadati</taxon>
        <taxon>Pseudomonadota</taxon>
        <taxon>Gammaproteobacteria</taxon>
        <taxon>Alteromonadales</taxon>
        <taxon>Colwelliaceae</taxon>
        <taxon>Thalassotalea</taxon>
    </lineage>
</organism>
<accession>A0A3E0TP89</accession>
<sequence length="75" mass="8577">MPNGHHTKFKNDLFGVKLVARKYHTLGIGSCFLTHSSIFVNQNLQLIISNLAIKRIAKNDCKVNFFHLYIFSAQN</sequence>
<comment type="caution">
    <text evidence="1">The sequence shown here is derived from an EMBL/GenBank/DDBJ whole genome shotgun (WGS) entry which is preliminary data.</text>
</comment>
<dbReference type="Proteomes" id="UP000256478">
    <property type="component" value="Unassembled WGS sequence"/>
</dbReference>
<gene>
    <name evidence="1" type="ORF">DXX93_06415</name>
</gene>
<name>A0A3E0TP89_9GAMM</name>
<evidence type="ECO:0000313" key="1">
    <source>
        <dbReference type="EMBL" id="REL26253.1"/>
    </source>
</evidence>
<proteinExistence type="predicted"/>
<evidence type="ECO:0000313" key="2">
    <source>
        <dbReference type="Proteomes" id="UP000256478"/>
    </source>
</evidence>
<dbReference type="AlphaFoldDB" id="A0A3E0TP89"/>
<dbReference type="EMBL" id="QUOU01000001">
    <property type="protein sequence ID" value="REL26253.1"/>
    <property type="molecule type" value="Genomic_DNA"/>
</dbReference>
<protein>
    <submittedName>
        <fullName evidence="1">Uncharacterized protein</fullName>
    </submittedName>
</protein>
<reference evidence="1 2" key="1">
    <citation type="submission" date="2018-08" db="EMBL/GenBank/DDBJ databases">
        <title>Thalassotalea euphylliae genome.</title>
        <authorList>
            <person name="Summers S."/>
            <person name="Rice S.A."/>
            <person name="Freckelton M.L."/>
            <person name="Nedved B.T."/>
            <person name="Hadfield M.G."/>
        </authorList>
    </citation>
    <scope>NUCLEOTIDE SEQUENCE [LARGE SCALE GENOMIC DNA]</scope>
    <source>
        <strain evidence="1 2">H1</strain>
    </source>
</reference>